<dbReference type="Proteomes" id="UP001594288">
    <property type="component" value="Unassembled WGS sequence"/>
</dbReference>
<evidence type="ECO:0000313" key="6">
    <source>
        <dbReference type="Proteomes" id="UP001594288"/>
    </source>
</evidence>
<dbReference type="PANTHER" id="PTHR45753">
    <property type="entry name" value="ORNITHINE CARBAMOYLTRANSFERASE, MITOCHONDRIAL"/>
    <property type="match status" value="1"/>
</dbReference>
<dbReference type="InterPro" id="IPR006132">
    <property type="entry name" value="Asp/Orn_carbamoyltranf_P-bd"/>
</dbReference>
<gene>
    <name evidence="5" type="ORF">ACFL2Z_02935</name>
</gene>
<evidence type="ECO:0000313" key="5">
    <source>
        <dbReference type="EMBL" id="MFC1799846.1"/>
    </source>
</evidence>
<dbReference type="EMBL" id="JBHPEI010000036">
    <property type="protein sequence ID" value="MFC1799846.1"/>
    <property type="molecule type" value="Genomic_DNA"/>
</dbReference>
<comment type="similarity">
    <text evidence="2">Belongs to the aspartate/ornithine carbamoyltransferase superfamily.</text>
</comment>
<evidence type="ECO:0000259" key="3">
    <source>
        <dbReference type="Pfam" id="PF00185"/>
    </source>
</evidence>
<dbReference type="SUPFAM" id="SSF53671">
    <property type="entry name" value="Aspartate/ornithine carbamoyltransferase"/>
    <property type="match status" value="1"/>
</dbReference>
<keyword evidence="6" id="KW-1185">Reference proteome</keyword>
<dbReference type="InterPro" id="IPR036901">
    <property type="entry name" value="Asp/Orn_carbamoylTrfase_sf"/>
</dbReference>
<feature type="domain" description="Aspartate/ornithine carbamoyltransferase Asp/Orn-binding" evidence="3">
    <location>
        <begin position="195"/>
        <end position="351"/>
    </location>
</feature>
<organism evidence="5 6">
    <name type="scientific">Eiseniibacteriota bacterium</name>
    <dbReference type="NCBI Taxonomy" id="2212470"/>
    <lineage>
        <taxon>Bacteria</taxon>
        <taxon>Candidatus Eiseniibacteriota</taxon>
    </lineage>
</organism>
<evidence type="ECO:0000256" key="1">
    <source>
        <dbReference type="ARBA" id="ARBA00022679"/>
    </source>
</evidence>
<dbReference type="InterPro" id="IPR006131">
    <property type="entry name" value="Asp_carbamoyltransf_Asp/Orn-bd"/>
</dbReference>
<evidence type="ECO:0000259" key="4">
    <source>
        <dbReference type="Pfam" id="PF02729"/>
    </source>
</evidence>
<dbReference type="Gene3D" id="3.40.50.1370">
    <property type="entry name" value="Aspartate/ornithine carbamoyltransferase"/>
    <property type="match status" value="2"/>
</dbReference>
<feature type="domain" description="Aspartate/ornithine carbamoyltransferase carbamoyl-P binding" evidence="4">
    <location>
        <begin position="9"/>
        <end position="169"/>
    </location>
</feature>
<dbReference type="PRINTS" id="PR00100">
    <property type="entry name" value="AOTCASE"/>
</dbReference>
<name>A0ABV6YP35_UNCEI</name>
<dbReference type="PANTHER" id="PTHR45753:SF3">
    <property type="entry name" value="ORNITHINE TRANSCARBAMYLASE, MITOCHONDRIAL"/>
    <property type="match status" value="1"/>
</dbReference>
<dbReference type="Pfam" id="PF02729">
    <property type="entry name" value="OTCace_N"/>
    <property type="match status" value="1"/>
</dbReference>
<accession>A0ABV6YP35</accession>
<evidence type="ECO:0000256" key="2">
    <source>
        <dbReference type="RuleBase" id="RU003634"/>
    </source>
</evidence>
<keyword evidence="1 2" id="KW-0808">Transferase</keyword>
<comment type="caution">
    <text evidence="5">The sequence shown here is derived from an EMBL/GenBank/DDBJ whole genome shotgun (WGS) entry which is preliminary data.</text>
</comment>
<reference evidence="5 6" key="1">
    <citation type="submission" date="2024-09" db="EMBL/GenBank/DDBJ databases">
        <authorList>
            <person name="D'Angelo T."/>
        </authorList>
    </citation>
    <scope>NUCLEOTIDE SEQUENCE [LARGE SCALE GENOMIC DNA]</scope>
    <source>
        <strain evidence="5">SAG AM-311-F02</strain>
    </source>
</reference>
<proteinExistence type="inferred from homology"/>
<protein>
    <submittedName>
        <fullName evidence="5">Ornithine carbamoyltransferase</fullName>
    </submittedName>
</protein>
<dbReference type="Pfam" id="PF00185">
    <property type="entry name" value="OTCace"/>
    <property type="match status" value="1"/>
</dbReference>
<dbReference type="InterPro" id="IPR006130">
    <property type="entry name" value="Asp/Orn_carbamoylTrfase"/>
</dbReference>
<dbReference type="PRINTS" id="PR00101">
    <property type="entry name" value="ATCASE"/>
</dbReference>
<sequence>MKTDSFKGKDYMTLLDWTKEEVETFLDVAFDLKRRFAMRELHDHLLRAQTLFMIFYNQSLRTRNSFEAGMTQLGGHAHFLDPGKIYTPALEGKEVAYSTERVSDVARVLSRMGDAIAIRCYGDPVDWEYGGSHALMQEFAKWSDVPVINMECDKYHPCQALADVMTVKEKFGTFKDIKFVMSWAYSPSVHKPRAVPQSAIIGASLLGCNTVLAHPPGMDLDPEVLAACKANAEMNNASFEITNDFEGAMKDAHVVYPKAWAATPLFQPPVGSNSPEETQKIFDKYKNWKMTADIMDTADREAIYMHCLPADRAHEVSNEVMDRTDVKKGWRSVIYDEAENRMHAQKAVMSLLMGGK</sequence>